<sequence length="192" mass="18933">MTAPTTAPQDLMPPGPPPAMPDTPPPLAPEVAGPAPTLSDVALSGPAKPTEAEMEPDAPPMTPEQIIGVVAEFSAFGLPGGLADAYKDDFKSNPIVQLGVQMSGLTDALAAYGMTAGGGKMPEWLSVALGVAVLGYGIHTTRSKYVPHQLQGDPAGEAAEAAGGGFAGAGLGTPLQTTNIGFSGTGTGGGGD</sequence>
<proteinExistence type="predicted"/>
<feature type="compositionally biased region" description="Pro residues" evidence="1">
    <location>
        <begin position="11"/>
        <end position="28"/>
    </location>
</feature>
<evidence type="ECO:0000313" key="3">
    <source>
        <dbReference type="Proteomes" id="UP001423409"/>
    </source>
</evidence>
<name>A0ABP9UG28_9DEIO</name>
<reference evidence="2 3" key="1">
    <citation type="submission" date="2024-02" db="EMBL/GenBank/DDBJ databases">
        <title>Deinococcus caeni NBRC 101312.</title>
        <authorList>
            <person name="Ichikawa N."/>
            <person name="Katano-Makiyama Y."/>
            <person name="Hidaka K."/>
        </authorList>
    </citation>
    <scope>NUCLEOTIDE SEQUENCE [LARGE SCALE GENOMIC DNA]</scope>
    <source>
        <strain evidence="2 3">NBRC 101312</strain>
    </source>
</reference>
<evidence type="ECO:0000256" key="1">
    <source>
        <dbReference type="SAM" id="MobiDB-lite"/>
    </source>
</evidence>
<dbReference type="EMBL" id="BAABQU010000007">
    <property type="protein sequence ID" value="GAA5439247.1"/>
    <property type="molecule type" value="Genomic_DNA"/>
</dbReference>
<feature type="region of interest" description="Disordered" evidence="1">
    <location>
        <begin position="1"/>
        <end position="62"/>
    </location>
</feature>
<accession>A0ABP9UG28</accession>
<dbReference type="Proteomes" id="UP001423409">
    <property type="component" value="Unassembled WGS sequence"/>
</dbReference>
<keyword evidence="3" id="KW-1185">Reference proteome</keyword>
<evidence type="ECO:0000313" key="2">
    <source>
        <dbReference type="EMBL" id="GAA5439247.1"/>
    </source>
</evidence>
<organism evidence="2 3">
    <name type="scientific">Deinococcus caeni</name>
    <dbReference type="NCBI Taxonomy" id="569127"/>
    <lineage>
        <taxon>Bacteria</taxon>
        <taxon>Thermotogati</taxon>
        <taxon>Deinococcota</taxon>
        <taxon>Deinococci</taxon>
        <taxon>Deinococcales</taxon>
        <taxon>Deinococcaceae</taxon>
        <taxon>Deinococcus</taxon>
    </lineage>
</organism>
<comment type="caution">
    <text evidence="2">The sequence shown here is derived from an EMBL/GenBank/DDBJ whole genome shotgun (WGS) entry which is preliminary data.</text>
</comment>
<dbReference type="RefSeq" id="WP_345442248.1">
    <property type="nucleotide sequence ID" value="NZ_BAABQU010000007.1"/>
</dbReference>
<gene>
    <name evidence="2" type="ORF">Dcae01_00746</name>
</gene>
<protein>
    <submittedName>
        <fullName evidence="2">Uncharacterized protein</fullName>
    </submittedName>
</protein>